<protein>
    <recommendedName>
        <fullName evidence="3">3-oxoacyl-ACP synthase</fullName>
    </recommendedName>
</protein>
<evidence type="ECO:0000313" key="2">
    <source>
        <dbReference type="Proteomes" id="UP001055111"/>
    </source>
</evidence>
<proteinExistence type="predicted"/>
<reference evidence="1" key="1">
    <citation type="submission" date="2022-09" db="EMBL/GenBank/DDBJ databases">
        <title>Isolation and characterization of 3-chlorobenzoate degrading bacteria from soils in Shizuoka.</title>
        <authorList>
            <person name="Ifat A."/>
            <person name="Ogawa N."/>
            <person name="Kimbara K."/>
            <person name="Moriuchi R."/>
            <person name="Dohra H."/>
            <person name="Shintani M."/>
        </authorList>
    </citation>
    <scope>NUCLEOTIDE SEQUENCE</scope>
    <source>
        <strain evidence="1">19CS4-2</strain>
    </source>
</reference>
<dbReference type="RefSeq" id="WP_238217831.1">
    <property type="nucleotide sequence ID" value="NZ_BPUS01000032.1"/>
</dbReference>
<dbReference type="GO" id="GO:0016746">
    <property type="term" value="F:acyltransferase activity"/>
    <property type="evidence" value="ECO:0007669"/>
    <property type="project" value="InterPro"/>
</dbReference>
<accession>A0AA37MUY6</accession>
<dbReference type="Gene3D" id="3.40.47.10">
    <property type="match status" value="1"/>
</dbReference>
<organism evidence="1 2">
    <name type="scientific">Caballeronia novacaledonica</name>
    <dbReference type="NCBI Taxonomy" id="1544861"/>
    <lineage>
        <taxon>Bacteria</taxon>
        <taxon>Pseudomonadati</taxon>
        <taxon>Pseudomonadota</taxon>
        <taxon>Betaproteobacteria</taxon>
        <taxon>Burkholderiales</taxon>
        <taxon>Burkholderiaceae</taxon>
        <taxon>Caballeronia</taxon>
    </lineage>
</organism>
<comment type="caution">
    <text evidence="1">The sequence shown here is derived from an EMBL/GenBank/DDBJ whole genome shotgun (WGS) entry which is preliminary data.</text>
</comment>
<dbReference type="EMBL" id="BPUS01000032">
    <property type="protein sequence ID" value="GJH30147.1"/>
    <property type="molecule type" value="Genomic_DNA"/>
</dbReference>
<name>A0AA37MUY6_9BURK</name>
<sequence length="358" mass="37271">MNASVKTSAWTHSGPDDICVVGLGARTAVGASAPASAAAVRGGVSGVSLHKQFKDEDGEPVTFAADPVIDPDAPIAQRMAEMLRAAGEEALGDAAADSSACPDCCVLALPEPRAGLPSEIGSLLAAEQARHLGLSPDSVRTIARGHAGGLMAMQAAARWLAQGDVQSVLVLGVDSYRDAGTLRSLEIRRRLKCSHVRGGFTPGEAAGAVLLTRRSVAERADLVIFSRIRAVATAVEPHPLRATEPCVGEGLTAAIAAATANLRLPAEEIALTYCDLNGERFRNEEFMFAQLRTQEAFIDANDYVSPADCWGDVGAASGPLYVALAAATRLRGYARGDHAMLWTGSDAGYRAALTLKLG</sequence>
<evidence type="ECO:0008006" key="3">
    <source>
        <dbReference type="Google" id="ProtNLM"/>
    </source>
</evidence>
<gene>
    <name evidence="1" type="ORF">CBA19CS42_36545</name>
</gene>
<dbReference type="AlphaFoldDB" id="A0AA37MUY6"/>
<dbReference type="SUPFAM" id="SSF53901">
    <property type="entry name" value="Thiolase-like"/>
    <property type="match status" value="2"/>
</dbReference>
<evidence type="ECO:0000313" key="1">
    <source>
        <dbReference type="EMBL" id="GJH30147.1"/>
    </source>
</evidence>
<dbReference type="InterPro" id="IPR016039">
    <property type="entry name" value="Thiolase-like"/>
</dbReference>
<dbReference type="Proteomes" id="UP001055111">
    <property type="component" value="Unassembled WGS sequence"/>
</dbReference>